<feature type="chain" id="PRO_5045168558" evidence="1">
    <location>
        <begin position="23"/>
        <end position="420"/>
    </location>
</feature>
<gene>
    <name evidence="3" type="ORF">LB452_05830</name>
</gene>
<evidence type="ECO:0000313" key="3">
    <source>
        <dbReference type="EMBL" id="MBZ9778439.1"/>
    </source>
</evidence>
<keyword evidence="4" id="KW-1185">Reference proteome</keyword>
<dbReference type="InterPro" id="IPR030887">
    <property type="entry name" value="Beta-barrel_YaiO"/>
</dbReference>
<dbReference type="SUPFAM" id="SSF48452">
    <property type="entry name" value="TPR-like"/>
    <property type="match status" value="1"/>
</dbReference>
<reference evidence="4" key="1">
    <citation type="submission" date="2023-07" db="EMBL/GenBank/DDBJ databases">
        <title>Novel species isolated from saline lakes on Tibetan Plateau.</title>
        <authorList>
            <person name="Lu H."/>
        </authorList>
    </citation>
    <scope>NUCLEOTIDE SEQUENCE [LARGE SCALE GENOMIC DNA]</scope>
    <source>
        <strain evidence="4">CAK8W</strain>
    </source>
</reference>
<keyword evidence="1" id="KW-0732">Signal</keyword>
<proteinExistence type="predicted"/>
<comment type="caution">
    <text evidence="3">The sequence shown here is derived from an EMBL/GenBank/DDBJ whole genome shotgun (WGS) entry which is preliminary data.</text>
</comment>
<feature type="domain" description="YaiO beta-barrel" evidence="2">
    <location>
        <begin position="182"/>
        <end position="357"/>
    </location>
</feature>
<dbReference type="Pfam" id="PF19413">
    <property type="entry name" value="YaiO"/>
    <property type="match status" value="1"/>
</dbReference>
<dbReference type="Proteomes" id="UP001199314">
    <property type="component" value="Unassembled WGS sequence"/>
</dbReference>
<dbReference type="NCBIfam" id="TIGR04390">
    <property type="entry name" value="OMP_YaiO_dom"/>
    <property type="match status" value="1"/>
</dbReference>
<dbReference type="Gene3D" id="1.25.40.10">
    <property type="entry name" value="Tetratricopeptide repeat domain"/>
    <property type="match status" value="1"/>
</dbReference>
<evidence type="ECO:0000256" key="1">
    <source>
        <dbReference type="SAM" id="SignalP"/>
    </source>
</evidence>
<dbReference type="InterPro" id="IPR011990">
    <property type="entry name" value="TPR-like_helical_dom_sf"/>
</dbReference>
<evidence type="ECO:0000313" key="4">
    <source>
        <dbReference type="Proteomes" id="UP001199314"/>
    </source>
</evidence>
<feature type="signal peptide" evidence="1">
    <location>
        <begin position="1"/>
        <end position="22"/>
    </location>
</feature>
<accession>A0ABS7XHK1</accession>
<dbReference type="RefSeq" id="WP_224460794.1">
    <property type="nucleotide sequence ID" value="NZ_JAIQZE010000004.1"/>
</dbReference>
<protein>
    <submittedName>
        <fullName evidence="3">YaiO family outer membrane beta-barrel protein</fullName>
    </submittedName>
</protein>
<dbReference type="EMBL" id="JAIQZE010000004">
    <property type="protein sequence ID" value="MBZ9778439.1"/>
    <property type="molecule type" value="Genomic_DNA"/>
</dbReference>
<name>A0ABS7XHK1_9FLAO</name>
<sequence length="420" mass="49797">MKNIFKSKMLWLLFIMGTSALGQDINVDSLLYETIDLLKEKEYEKVKINAQKALKIAPDYLDFNLVLGRAQQMTGEVDKARQNFKLVIDKNKDYKTAFYYLFDLEFQAENYQSAKEVCETAITYYPEEKDFYFKKLSIFQSLGDLKGEFTYIKEIQPKFPDDSELNRRLVNLELRFDFDIAGLNYSITAFDRENFGPWHLMSFQYIRQRKWGALIPRINYANRLSAVGESRTGLQYELDSYIFTGINNYTYVGGSYSSDDVFPEWRFRASHFRFFDKGWGADIGARYDQTFDDRNFYTAALGLNKYFGSNWIYLRSFMMTEGNNKYYPAFTLTTRHYIDTRFDYIGLILSYGTNPDERSILNQFQRRVSTEAYRVNLGYFRMLNQRYLIGIQGGYNYQELIPGRFQNEYELFLSLQYKFN</sequence>
<evidence type="ECO:0000259" key="2">
    <source>
        <dbReference type="Pfam" id="PF19413"/>
    </source>
</evidence>
<organism evidence="3 4">
    <name type="scientific">Psychroflexus longus</name>
    <dbReference type="NCBI Taxonomy" id="2873596"/>
    <lineage>
        <taxon>Bacteria</taxon>
        <taxon>Pseudomonadati</taxon>
        <taxon>Bacteroidota</taxon>
        <taxon>Flavobacteriia</taxon>
        <taxon>Flavobacteriales</taxon>
        <taxon>Flavobacteriaceae</taxon>
        <taxon>Psychroflexus</taxon>
    </lineage>
</organism>